<dbReference type="SUPFAM" id="SSF51735">
    <property type="entry name" value="NAD(P)-binding Rossmann-fold domains"/>
    <property type="match status" value="1"/>
</dbReference>
<name>B8MTE4_TALSN</name>
<dbReference type="InterPro" id="IPR013968">
    <property type="entry name" value="PKS_KR"/>
</dbReference>
<gene>
    <name evidence="2" type="ORF">TSTA_002550</name>
</gene>
<dbReference type="HOGENOM" id="CLU_2741766_0_0_1"/>
<dbReference type="InParanoid" id="B8MTE4"/>
<protein>
    <submittedName>
        <fullName evidence="2">Short-chain dehydrogenase, putative</fullName>
    </submittedName>
</protein>
<dbReference type="RefSeq" id="XP_002487843.1">
    <property type="nucleotide sequence ID" value="XM_002487798.1"/>
</dbReference>
<feature type="domain" description="Ketoreductase (KR)" evidence="1">
    <location>
        <begin position="12"/>
        <end position="52"/>
    </location>
</feature>
<dbReference type="AlphaFoldDB" id="B8MTE4"/>
<dbReference type="Gene3D" id="3.40.50.720">
    <property type="entry name" value="NAD(P)-binding Rossmann-like Domain"/>
    <property type="match status" value="1"/>
</dbReference>
<dbReference type="VEuPathDB" id="FungiDB:TSTA_002550"/>
<dbReference type="InterPro" id="IPR036291">
    <property type="entry name" value="NAD(P)-bd_dom_sf"/>
</dbReference>
<evidence type="ECO:0000313" key="3">
    <source>
        <dbReference type="Proteomes" id="UP000001745"/>
    </source>
</evidence>
<accession>B8MTE4</accession>
<dbReference type="OrthoDB" id="191139at2759"/>
<evidence type="ECO:0000259" key="1">
    <source>
        <dbReference type="Pfam" id="PF08659"/>
    </source>
</evidence>
<sequence length="71" mass="7788">MIRSPAPEDKTDIITGANVGLGLEAARELAAHGLTRLILATRDVSKAEAAKKTDTRRDRFWLEGDLPEKET</sequence>
<dbReference type="GeneID" id="8102866"/>
<organism evidence="2 3">
    <name type="scientific">Talaromyces stipitatus (strain ATCC 10500 / CBS 375.48 / QM 6759 / NRRL 1006)</name>
    <name type="common">Penicillium stipitatum</name>
    <dbReference type="NCBI Taxonomy" id="441959"/>
    <lineage>
        <taxon>Eukaryota</taxon>
        <taxon>Fungi</taxon>
        <taxon>Dikarya</taxon>
        <taxon>Ascomycota</taxon>
        <taxon>Pezizomycotina</taxon>
        <taxon>Eurotiomycetes</taxon>
        <taxon>Eurotiomycetidae</taxon>
        <taxon>Eurotiales</taxon>
        <taxon>Trichocomaceae</taxon>
        <taxon>Talaromyces</taxon>
        <taxon>Talaromyces sect. Talaromyces</taxon>
    </lineage>
</organism>
<dbReference type="EMBL" id="EQ962660">
    <property type="protein sequence ID" value="EED12189.1"/>
    <property type="molecule type" value="Genomic_DNA"/>
</dbReference>
<dbReference type="Pfam" id="PF08659">
    <property type="entry name" value="KR"/>
    <property type="match status" value="1"/>
</dbReference>
<dbReference type="Proteomes" id="UP000001745">
    <property type="component" value="Unassembled WGS sequence"/>
</dbReference>
<reference evidence="3" key="1">
    <citation type="journal article" date="2015" name="Genome Announc.">
        <title>Genome sequence of the AIDS-associated pathogen Penicillium marneffei (ATCC18224) and its near taxonomic relative Talaromyces stipitatus (ATCC10500).</title>
        <authorList>
            <person name="Nierman W.C."/>
            <person name="Fedorova-Abrams N.D."/>
            <person name="Andrianopoulos A."/>
        </authorList>
    </citation>
    <scope>NUCLEOTIDE SEQUENCE [LARGE SCALE GENOMIC DNA]</scope>
    <source>
        <strain evidence="3">ATCC 10500 / CBS 375.48 / QM 6759 / NRRL 1006</strain>
    </source>
</reference>
<proteinExistence type="predicted"/>
<keyword evidence="3" id="KW-1185">Reference proteome</keyword>
<evidence type="ECO:0000313" key="2">
    <source>
        <dbReference type="EMBL" id="EED12189.1"/>
    </source>
</evidence>